<evidence type="ECO:0000313" key="1">
    <source>
        <dbReference type="EMBL" id="BAT46601.1"/>
    </source>
</evidence>
<dbReference type="EMBL" id="AB984737">
    <property type="protein sequence ID" value="BAT46601.1"/>
    <property type="molecule type" value="Genomic_DNA"/>
</dbReference>
<proteinExistence type="predicted"/>
<accession>A0A0S3NUF2</accession>
<organism evidence="1">
    <name type="scientific">Tokudaia muenninki</name>
    <name type="common">Okinawa island spiny rat</name>
    <dbReference type="NCBI Taxonomy" id="742503"/>
    <lineage>
        <taxon>Eukaryota</taxon>
        <taxon>Metazoa</taxon>
        <taxon>Chordata</taxon>
        <taxon>Craniata</taxon>
        <taxon>Vertebrata</taxon>
        <taxon>Euteleostomi</taxon>
        <taxon>Mammalia</taxon>
        <taxon>Eutheria</taxon>
        <taxon>Euarchontoglires</taxon>
        <taxon>Glires</taxon>
        <taxon>Rodentia</taxon>
        <taxon>Myomorpha</taxon>
        <taxon>Muroidea</taxon>
        <taxon>Muridae</taxon>
        <taxon>Murinae</taxon>
        <taxon>Tokudaia</taxon>
    </lineage>
</organism>
<name>A0A0S3NUF2_9MURI</name>
<sequence length="11" mass="1281">MLHIPVTVQDQ</sequence>
<reference evidence="1" key="1">
    <citation type="journal article" date="2015" name="BMC Evol. Biol.">
        <title>Initiation of recombination suppression and PAR formation during the early stages of neo-sex chromosome differentiation in the Okinawa spiny rat, Tokudaia muenninki.</title>
        <authorList>
            <person name="Murata C."/>
            <person name="Kuroki Y."/>
            <person name="Imoto I."/>
            <person name="Tsukahara M."/>
            <person name="Ikejiri N."/>
            <person name="Kuroiwa A."/>
        </authorList>
    </citation>
    <scope>NUCLEOTIDE SEQUENCE</scope>
</reference>
<protein>
    <submittedName>
        <fullName evidence="1">Uncharacterized protein LOC66598 homolog</fullName>
    </submittedName>
</protein>